<dbReference type="CDD" id="cd04645">
    <property type="entry name" value="LbH_gamma_CA_like"/>
    <property type="match status" value="1"/>
</dbReference>
<dbReference type="EMBL" id="BAAARW010000016">
    <property type="protein sequence ID" value="GAA2427274.1"/>
    <property type="molecule type" value="Genomic_DNA"/>
</dbReference>
<dbReference type="InterPro" id="IPR050484">
    <property type="entry name" value="Transf_Hexapept/Carb_Anhydrase"/>
</dbReference>
<accession>A0ABN3JF33</accession>
<comment type="caution">
    <text evidence="1">The sequence shown here is derived from an EMBL/GenBank/DDBJ whole genome shotgun (WGS) entry which is preliminary data.</text>
</comment>
<dbReference type="PANTHER" id="PTHR13061:SF29">
    <property type="entry name" value="GAMMA CARBONIC ANHYDRASE-LIKE 1, MITOCHONDRIAL-RELATED"/>
    <property type="match status" value="1"/>
</dbReference>
<dbReference type="Proteomes" id="UP001501231">
    <property type="component" value="Unassembled WGS sequence"/>
</dbReference>
<name>A0ABN3JF33_9ACTN</name>
<reference evidence="1 2" key="1">
    <citation type="journal article" date="2019" name="Int. J. Syst. Evol. Microbiol.">
        <title>The Global Catalogue of Microorganisms (GCM) 10K type strain sequencing project: providing services to taxonomists for standard genome sequencing and annotation.</title>
        <authorList>
            <consortium name="The Broad Institute Genomics Platform"/>
            <consortium name="The Broad Institute Genome Sequencing Center for Infectious Disease"/>
            <person name="Wu L."/>
            <person name="Ma J."/>
        </authorList>
    </citation>
    <scope>NUCLEOTIDE SEQUENCE [LARGE SCALE GENOMIC DNA]</scope>
    <source>
        <strain evidence="1 2">JCM 3325</strain>
    </source>
</reference>
<dbReference type="InterPro" id="IPR011004">
    <property type="entry name" value="Trimer_LpxA-like_sf"/>
</dbReference>
<dbReference type="InterPro" id="IPR047324">
    <property type="entry name" value="LbH_gamma_CA-like"/>
</dbReference>
<evidence type="ECO:0000313" key="1">
    <source>
        <dbReference type="EMBL" id="GAA2427274.1"/>
    </source>
</evidence>
<dbReference type="RefSeq" id="WP_344591379.1">
    <property type="nucleotide sequence ID" value="NZ_BAAARW010000016.1"/>
</dbReference>
<evidence type="ECO:0000313" key="2">
    <source>
        <dbReference type="Proteomes" id="UP001501231"/>
    </source>
</evidence>
<dbReference type="PANTHER" id="PTHR13061">
    <property type="entry name" value="DYNACTIN SUBUNIT P25"/>
    <property type="match status" value="1"/>
</dbReference>
<keyword evidence="2" id="KW-1185">Reference proteome</keyword>
<gene>
    <name evidence="1" type="ORF">GCM10010191_45240</name>
</gene>
<organism evidence="1 2">
    <name type="scientific">Actinomadura vinacea</name>
    <dbReference type="NCBI Taxonomy" id="115336"/>
    <lineage>
        <taxon>Bacteria</taxon>
        <taxon>Bacillati</taxon>
        <taxon>Actinomycetota</taxon>
        <taxon>Actinomycetes</taxon>
        <taxon>Streptosporangiales</taxon>
        <taxon>Thermomonosporaceae</taxon>
        <taxon>Actinomadura</taxon>
    </lineage>
</organism>
<dbReference type="Gene3D" id="2.160.10.10">
    <property type="entry name" value="Hexapeptide repeat proteins"/>
    <property type="match status" value="1"/>
</dbReference>
<sequence>MSYVGSLGENGPRIHPEAWVAPGAVVVGRVTLGRASSVWYGSVLRGDDEEIIVGDECNIQDLSCLHADPGTPAVLEDRVSLGHKAMVHGAHVETGSLIGIGAIVMNGARVGAGTLVAAGALVTQGKKIPSGVLVAGVPGKVVRELTDADRLILEHTVPSYVEKARRHANAEWRTT</sequence>
<dbReference type="SUPFAM" id="SSF51161">
    <property type="entry name" value="Trimeric LpxA-like enzymes"/>
    <property type="match status" value="1"/>
</dbReference>
<proteinExistence type="predicted"/>
<protein>
    <submittedName>
        <fullName evidence="1">Gamma carbonic anhydrase family protein</fullName>
    </submittedName>
</protein>